<dbReference type="PhylomeDB" id="E9H1U0"/>
<dbReference type="HOGENOM" id="CLU_014813_4_1_1"/>
<sequence length="588" mass="63648">MASRKSKKVMKITAGTLTVLCILGLTLGLVLYGFVSEPEMPFGPPSSSRLGKYQTAAVSSDGVPCSDIGRDVLIEGGNAVDAAIAAMFCTGTVHPQTSGIGGGVFMTIYDPETKTGYTLDSREVAPLAANETMFNGNSSLSQKGGLAVAVPGEMDGFWKAHQRFGLLKWSRLIMPSVLLAEGGITVSRHLANALKEKSADIKAEPSMWYFLNGETGEVLAEGETLKRPAYAKTLRDVAQYGVEAFYNGTIGDKTVEDIRKRGGIITKQDLSQYRHPVRVELKDNLVMYSMPPPGSGVLAAYILNTLDIFAQESQGRTSDTEPLTYHRIAEAFKHAYAQRTKLADPRFEPEVTELAKNLTSEEWAKDTRAKINDSFTSNDPAFYGAVTYTPDDKGTSHTSVLDANGMAVSATTTVNLYFGAGFTSEQTGIILNDEMDDFSSPNVTNAFGVPPSPANFIKPGKRPLSSMTPTIVVNATTNRVRSVVGASGGTKITTSVVYTIIQNLWFGKSIKEAIDRPKIHHQLFPMTFQYETGFPKDITDEMAMKNHVLNEYQGGSAVHGITLELDGYIYANADYRKGSEVAGIDPVD</sequence>
<protein>
    <recommendedName>
        <fullName evidence="6">Gamma-glutamyltransferase</fullName>
    </recommendedName>
</protein>
<dbReference type="STRING" id="6669.E9H1U0"/>
<dbReference type="InterPro" id="IPR029055">
    <property type="entry name" value="Ntn_hydrolases_N"/>
</dbReference>
<keyword evidence="1" id="KW-1202">Platelet aggregation activating toxin</keyword>
<evidence type="ECO:0000256" key="2">
    <source>
        <dbReference type="PIRSR" id="PIRSR600101-1"/>
    </source>
</evidence>
<dbReference type="MEROPS" id="T03.005"/>
<dbReference type="Pfam" id="PF01019">
    <property type="entry name" value="G_glu_transpept"/>
    <property type="match status" value="1"/>
</dbReference>
<accession>E9H1U0</accession>
<keyword evidence="1" id="KW-1199">Hemostasis impairing toxin</keyword>
<dbReference type="GO" id="GO:0005886">
    <property type="term" value="C:plasma membrane"/>
    <property type="evidence" value="ECO:0000318"/>
    <property type="project" value="GO_Central"/>
</dbReference>
<evidence type="ECO:0000256" key="1">
    <source>
        <dbReference type="ARBA" id="ARBA00084097"/>
    </source>
</evidence>
<proteinExistence type="predicted"/>
<feature type="binding site" evidence="3">
    <location>
        <begin position="465"/>
        <end position="466"/>
    </location>
    <ligand>
        <name>L-glutamate</name>
        <dbReference type="ChEBI" id="CHEBI:29985"/>
    </ligand>
</feature>
<evidence type="ECO:0008006" key="6">
    <source>
        <dbReference type="Google" id="ProtNLM"/>
    </source>
</evidence>
<feature type="binding site" evidence="3">
    <location>
        <position position="437"/>
    </location>
    <ligand>
        <name>L-glutamate</name>
        <dbReference type="ChEBI" id="CHEBI:29985"/>
    </ligand>
</feature>
<dbReference type="EMBL" id="GL732584">
    <property type="protein sequence ID" value="EFX74232.1"/>
    <property type="molecule type" value="Genomic_DNA"/>
</dbReference>
<dbReference type="InterPro" id="IPR000101">
    <property type="entry name" value="GGT_peptidase"/>
</dbReference>
<evidence type="ECO:0000313" key="4">
    <source>
        <dbReference type="EMBL" id="EFX74232.1"/>
    </source>
</evidence>
<keyword evidence="5" id="KW-1185">Reference proteome</keyword>
<dbReference type="GO" id="GO:0006751">
    <property type="term" value="P:glutathione catabolic process"/>
    <property type="evidence" value="ECO:0000318"/>
    <property type="project" value="GO_Central"/>
</dbReference>
<keyword evidence="1" id="KW-0800">Toxin</keyword>
<gene>
    <name evidence="4" type="ORF">DAPPUDRAFT_226800</name>
</gene>
<organism evidence="4 5">
    <name type="scientific">Daphnia pulex</name>
    <name type="common">Water flea</name>
    <dbReference type="NCBI Taxonomy" id="6669"/>
    <lineage>
        <taxon>Eukaryota</taxon>
        <taxon>Metazoa</taxon>
        <taxon>Ecdysozoa</taxon>
        <taxon>Arthropoda</taxon>
        <taxon>Crustacea</taxon>
        <taxon>Branchiopoda</taxon>
        <taxon>Diplostraca</taxon>
        <taxon>Cladocera</taxon>
        <taxon>Anomopoda</taxon>
        <taxon>Daphniidae</taxon>
        <taxon>Daphnia</taxon>
    </lineage>
</organism>
<dbReference type="InterPro" id="IPR043138">
    <property type="entry name" value="GGT_lsub"/>
</dbReference>
<evidence type="ECO:0000313" key="5">
    <source>
        <dbReference type="Proteomes" id="UP000000305"/>
    </source>
</evidence>
<dbReference type="NCBIfam" id="TIGR00066">
    <property type="entry name" value="g_glut_trans"/>
    <property type="match status" value="1"/>
</dbReference>
<dbReference type="OMA" id="GFMLVHL"/>
<feature type="active site" description="Nucleophile" evidence="2">
    <location>
        <position position="395"/>
    </location>
</feature>
<feature type="binding site" evidence="3">
    <location>
        <begin position="413"/>
        <end position="415"/>
    </location>
    <ligand>
        <name>L-glutamate</name>
        <dbReference type="ChEBI" id="CHEBI:29985"/>
    </ligand>
</feature>
<dbReference type="GO" id="GO:0036374">
    <property type="term" value="F:glutathione hydrolase activity"/>
    <property type="evidence" value="ECO:0000318"/>
    <property type="project" value="GO_Central"/>
</dbReference>
<name>E9H1U0_DAPPU</name>
<evidence type="ECO:0000256" key="3">
    <source>
        <dbReference type="PIRSR" id="PIRSR600101-2"/>
    </source>
</evidence>
<dbReference type="PRINTS" id="PR01210">
    <property type="entry name" value="GGTRANSPTASE"/>
</dbReference>
<feature type="binding site" evidence="3">
    <location>
        <position position="122"/>
    </location>
    <ligand>
        <name>L-glutamate</name>
        <dbReference type="ChEBI" id="CHEBI:29985"/>
    </ligand>
</feature>
<dbReference type="Gene3D" id="3.60.20.40">
    <property type="match status" value="1"/>
</dbReference>
<reference evidence="4 5" key="1">
    <citation type="journal article" date="2011" name="Science">
        <title>The ecoresponsive genome of Daphnia pulex.</title>
        <authorList>
            <person name="Colbourne J.K."/>
            <person name="Pfrender M.E."/>
            <person name="Gilbert D."/>
            <person name="Thomas W.K."/>
            <person name="Tucker A."/>
            <person name="Oakley T.H."/>
            <person name="Tokishita S."/>
            <person name="Aerts A."/>
            <person name="Arnold G.J."/>
            <person name="Basu M.K."/>
            <person name="Bauer D.J."/>
            <person name="Caceres C.E."/>
            <person name="Carmel L."/>
            <person name="Casola C."/>
            <person name="Choi J.H."/>
            <person name="Detter J.C."/>
            <person name="Dong Q."/>
            <person name="Dusheyko S."/>
            <person name="Eads B.D."/>
            <person name="Frohlich T."/>
            <person name="Geiler-Samerotte K.A."/>
            <person name="Gerlach D."/>
            <person name="Hatcher P."/>
            <person name="Jogdeo S."/>
            <person name="Krijgsveld J."/>
            <person name="Kriventseva E.V."/>
            <person name="Kultz D."/>
            <person name="Laforsch C."/>
            <person name="Lindquist E."/>
            <person name="Lopez J."/>
            <person name="Manak J.R."/>
            <person name="Muller J."/>
            <person name="Pangilinan J."/>
            <person name="Patwardhan R.P."/>
            <person name="Pitluck S."/>
            <person name="Pritham E.J."/>
            <person name="Rechtsteiner A."/>
            <person name="Rho M."/>
            <person name="Rogozin I.B."/>
            <person name="Sakarya O."/>
            <person name="Salamov A."/>
            <person name="Schaack S."/>
            <person name="Shapiro H."/>
            <person name="Shiga Y."/>
            <person name="Skalitzky C."/>
            <person name="Smith Z."/>
            <person name="Souvorov A."/>
            <person name="Sung W."/>
            <person name="Tang Z."/>
            <person name="Tsuchiya D."/>
            <person name="Tu H."/>
            <person name="Vos H."/>
            <person name="Wang M."/>
            <person name="Wolf Y.I."/>
            <person name="Yamagata H."/>
            <person name="Yamada T."/>
            <person name="Ye Y."/>
            <person name="Shaw J.R."/>
            <person name="Andrews J."/>
            <person name="Crease T.J."/>
            <person name="Tang H."/>
            <person name="Lucas S.M."/>
            <person name="Robertson H.M."/>
            <person name="Bork P."/>
            <person name="Koonin E.V."/>
            <person name="Zdobnov E.M."/>
            <person name="Grigoriev I.V."/>
            <person name="Lynch M."/>
            <person name="Boore J.L."/>
        </authorList>
    </citation>
    <scope>NUCLEOTIDE SEQUENCE [LARGE SCALE GENOMIC DNA]</scope>
</reference>
<dbReference type="InParanoid" id="E9H1U0"/>
<dbReference type="FunFam" id="3.60.20.40:FF:000001">
    <property type="entry name" value="Gamma-glutamyltranspeptidase 1"/>
    <property type="match status" value="1"/>
</dbReference>
<dbReference type="Gene3D" id="1.10.246.130">
    <property type="match status" value="1"/>
</dbReference>
<dbReference type="eggNOG" id="KOG2410">
    <property type="taxonomic scope" value="Eukaryota"/>
</dbReference>
<feature type="binding site" evidence="3">
    <location>
        <position position="489"/>
    </location>
    <ligand>
        <name>L-glutamate</name>
        <dbReference type="ChEBI" id="CHEBI:29985"/>
    </ligand>
</feature>
<dbReference type="PANTHER" id="PTHR11686:SF9">
    <property type="entry name" value="RE13973P"/>
    <property type="match status" value="1"/>
</dbReference>
<dbReference type="SUPFAM" id="SSF56235">
    <property type="entry name" value="N-terminal nucleophile aminohydrolases (Ntn hydrolases)"/>
    <property type="match status" value="1"/>
</dbReference>
<dbReference type="PANTHER" id="PTHR11686">
    <property type="entry name" value="GAMMA GLUTAMYL TRANSPEPTIDASE"/>
    <property type="match status" value="1"/>
</dbReference>
<dbReference type="OrthoDB" id="1081007at2759"/>
<dbReference type="FunCoup" id="E9H1U0">
    <property type="interactions" value="127"/>
</dbReference>
<dbReference type="FunFam" id="1.10.246.130:FF:000001">
    <property type="entry name" value="Gamma-glutamyltransferase 5 isoform 1"/>
    <property type="match status" value="1"/>
</dbReference>
<dbReference type="AlphaFoldDB" id="E9H1U0"/>
<dbReference type="KEGG" id="dpx:DAPPUDRAFT_226800"/>
<dbReference type="InterPro" id="IPR043137">
    <property type="entry name" value="GGT_ssub_C"/>
</dbReference>
<dbReference type="Proteomes" id="UP000000305">
    <property type="component" value="Unassembled WGS sequence"/>
</dbReference>